<feature type="region of interest" description="Disordered" evidence="10">
    <location>
        <begin position="465"/>
        <end position="507"/>
    </location>
</feature>
<dbReference type="PANTHER" id="PTHR24240">
    <property type="entry name" value="OPSIN"/>
    <property type="match status" value="1"/>
</dbReference>
<dbReference type="InterPro" id="IPR017452">
    <property type="entry name" value="GPCR_Rhodpsn_7TM"/>
</dbReference>
<dbReference type="GO" id="GO:0016020">
    <property type="term" value="C:membrane"/>
    <property type="evidence" value="ECO:0007669"/>
    <property type="project" value="UniProtKB-SubCell"/>
</dbReference>
<keyword evidence="8" id="KW-0807">Transducer</keyword>
<reference evidence="13" key="1">
    <citation type="submission" date="2021-06" db="EMBL/GenBank/DDBJ databases">
        <authorList>
            <person name="Hodson N. C."/>
            <person name="Mongue J. A."/>
            <person name="Jaron S. K."/>
        </authorList>
    </citation>
    <scope>NUCLEOTIDE SEQUENCE</scope>
</reference>
<evidence type="ECO:0000256" key="5">
    <source>
        <dbReference type="ARBA" id="ARBA00023040"/>
    </source>
</evidence>
<keyword evidence="3 11" id="KW-0812">Transmembrane</keyword>
<feature type="transmembrane region" description="Helical" evidence="11">
    <location>
        <begin position="229"/>
        <end position="248"/>
    </location>
</feature>
<keyword evidence="5" id="KW-0297">G-protein coupled receptor</keyword>
<feature type="transmembrane region" description="Helical" evidence="11">
    <location>
        <begin position="163"/>
        <end position="191"/>
    </location>
</feature>
<feature type="transmembrane region" description="Helical" evidence="11">
    <location>
        <begin position="269"/>
        <end position="290"/>
    </location>
</feature>
<feature type="compositionally biased region" description="Polar residues" evidence="10">
    <location>
        <begin position="408"/>
        <end position="419"/>
    </location>
</feature>
<protein>
    <recommendedName>
        <fullName evidence="12">G-protein coupled receptors family 1 profile domain-containing protein</fullName>
    </recommendedName>
</protein>
<keyword evidence="9" id="KW-0844">Vision</keyword>
<feature type="non-terminal residue" evidence="13">
    <location>
        <position position="1"/>
    </location>
</feature>
<feature type="transmembrane region" description="Helical" evidence="11">
    <location>
        <begin position="79"/>
        <end position="99"/>
    </location>
</feature>
<dbReference type="InterPro" id="IPR000276">
    <property type="entry name" value="GPCR_Rhodpsn"/>
</dbReference>
<dbReference type="PROSITE" id="PS00237">
    <property type="entry name" value="G_PROTEIN_RECEP_F1_1"/>
    <property type="match status" value="1"/>
</dbReference>
<dbReference type="PROSITE" id="PS50262">
    <property type="entry name" value="G_PROTEIN_RECEP_F1_2"/>
    <property type="match status" value="1"/>
</dbReference>
<feature type="domain" description="G-protein coupled receptors family 1 profile" evidence="12">
    <location>
        <begin position="1"/>
        <end position="327"/>
    </location>
</feature>
<dbReference type="SUPFAM" id="SSF81321">
    <property type="entry name" value="Family A G protein-coupled receptor-like"/>
    <property type="match status" value="1"/>
</dbReference>
<sequence length="771" mass="87819">YRRLRGGGGPLILSLASGDFVVSVLHILPAFSSFNNKWAFGNVVMTNTTSSGCDVYMIMDEAGVSIQYTFLISYTRCSLYGASVGLCGIASLLTLSAIAADRFSVIVGHPLLWLAGKKICVAIWLVSLALTCPPFFGWSRYCLEGLGTSCSWDYNSRDFHNRLYYIFLLTVGFVVPVSIITVSYLGILWVVCKQKSQLDATSKVGALINKKKPTKNDIKTAQILGINSVMNLIKGLVCFELIIFFKIFRDAKLSFQWLSVVSIFRDSCTYIRVIFTIIICFLIAWTPYAIASLIGQFGDESNPLSRLGTAIPAIFAKTSVVFNPIVYGISHPHFRSAVRTLHARRFGSKPCRRQHHGNNKEYYQYNYHPTKFGERYAPAMKHMNLYDGTCNGSGERMRRETRRQRQTWNLQQSNSTKMMSEMTTTGQNNRSKLNMLLVIQNTSALQKHLLFFEKSGELRVQDLHSVSRCTSRSSPDQHEGSRGKKKELIHSSEPNISARSKKDVKKGQIIVLDENKRNEPQACYPSRNHSQMPFSQSESCLALVPNVERQLNGSISFRRNLSSGTNERNKSQDTVNNNIKCYQNLHGEIWNRHYCNFAFQETSLSTGDCLEDAFAKDRDILARKCGKSGCSRRVTPKRMAYKQRFHLDDIRRNSKGSNNTFNSNFKKIQLDSKFPRGSAQQRRASTSLFEEHWRKDFALNHSRDKDLMNTLYLKKNKKKSTWNWRHKLSNNAPRAKKMFWASDKEQVVFNSNVSVTNNYMDLIPDYCSSFI</sequence>
<name>A0A8J2P5N8_9HEXA</name>
<keyword evidence="6 11" id="KW-0472">Membrane</keyword>
<feature type="region of interest" description="Disordered" evidence="10">
    <location>
        <begin position="391"/>
        <end position="419"/>
    </location>
</feature>
<evidence type="ECO:0000256" key="6">
    <source>
        <dbReference type="ARBA" id="ARBA00023136"/>
    </source>
</evidence>
<evidence type="ECO:0000256" key="8">
    <source>
        <dbReference type="ARBA" id="ARBA00023224"/>
    </source>
</evidence>
<dbReference type="EMBL" id="CAJVCH010222196">
    <property type="protein sequence ID" value="CAG7731959.1"/>
    <property type="molecule type" value="Genomic_DNA"/>
</dbReference>
<dbReference type="InterPro" id="IPR050125">
    <property type="entry name" value="GPCR_opsins"/>
</dbReference>
<proteinExistence type="inferred from homology"/>
<evidence type="ECO:0000256" key="1">
    <source>
        <dbReference type="ARBA" id="ARBA00004141"/>
    </source>
</evidence>
<comment type="similarity">
    <text evidence="2">Belongs to the G-protein coupled receptor 1 family.</text>
</comment>
<evidence type="ECO:0000256" key="4">
    <source>
        <dbReference type="ARBA" id="ARBA00022989"/>
    </source>
</evidence>
<dbReference type="Pfam" id="PF00001">
    <property type="entry name" value="7tm_1"/>
    <property type="match status" value="1"/>
</dbReference>
<comment type="caution">
    <text evidence="13">The sequence shown here is derived from an EMBL/GenBank/DDBJ whole genome shotgun (WGS) entry which is preliminary data.</text>
</comment>
<evidence type="ECO:0000256" key="10">
    <source>
        <dbReference type="SAM" id="MobiDB-lite"/>
    </source>
</evidence>
<dbReference type="Proteomes" id="UP000708208">
    <property type="component" value="Unassembled WGS sequence"/>
</dbReference>
<evidence type="ECO:0000313" key="14">
    <source>
        <dbReference type="Proteomes" id="UP000708208"/>
    </source>
</evidence>
<evidence type="ECO:0000256" key="9">
    <source>
        <dbReference type="ARBA" id="ARBA00023305"/>
    </source>
</evidence>
<feature type="compositionally biased region" description="Basic and acidic residues" evidence="10">
    <location>
        <begin position="475"/>
        <end position="490"/>
    </location>
</feature>
<evidence type="ECO:0000256" key="2">
    <source>
        <dbReference type="ARBA" id="ARBA00010663"/>
    </source>
</evidence>
<organism evidence="13 14">
    <name type="scientific">Allacma fusca</name>
    <dbReference type="NCBI Taxonomy" id="39272"/>
    <lineage>
        <taxon>Eukaryota</taxon>
        <taxon>Metazoa</taxon>
        <taxon>Ecdysozoa</taxon>
        <taxon>Arthropoda</taxon>
        <taxon>Hexapoda</taxon>
        <taxon>Collembola</taxon>
        <taxon>Symphypleona</taxon>
        <taxon>Sminthuridae</taxon>
        <taxon>Allacma</taxon>
    </lineage>
</organism>
<comment type="subcellular location">
    <subcellularLocation>
        <location evidence="1">Membrane</location>
        <topology evidence="1">Multi-pass membrane protein</topology>
    </subcellularLocation>
</comment>
<dbReference type="GO" id="GO:0007601">
    <property type="term" value="P:visual perception"/>
    <property type="evidence" value="ECO:0007669"/>
    <property type="project" value="UniProtKB-KW"/>
</dbReference>
<gene>
    <name evidence="13" type="ORF">AFUS01_LOCUS20508</name>
</gene>
<keyword evidence="4 11" id="KW-1133">Transmembrane helix</keyword>
<evidence type="ECO:0000256" key="11">
    <source>
        <dbReference type="SAM" id="Phobius"/>
    </source>
</evidence>
<evidence type="ECO:0000256" key="7">
    <source>
        <dbReference type="ARBA" id="ARBA00023170"/>
    </source>
</evidence>
<dbReference type="OrthoDB" id="9996086at2759"/>
<keyword evidence="7" id="KW-0675">Receptor</keyword>
<dbReference type="GO" id="GO:0004930">
    <property type="term" value="F:G protein-coupled receptor activity"/>
    <property type="evidence" value="ECO:0007669"/>
    <property type="project" value="UniProtKB-KW"/>
</dbReference>
<keyword evidence="9" id="KW-0716">Sensory transduction</keyword>
<evidence type="ECO:0000313" key="13">
    <source>
        <dbReference type="EMBL" id="CAG7731959.1"/>
    </source>
</evidence>
<dbReference type="AlphaFoldDB" id="A0A8J2P5N8"/>
<keyword evidence="14" id="KW-1185">Reference proteome</keyword>
<evidence type="ECO:0000259" key="12">
    <source>
        <dbReference type="PROSITE" id="PS50262"/>
    </source>
</evidence>
<evidence type="ECO:0000256" key="3">
    <source>
        <dbReference type="ARBA" id="ARBA00022692"/>
    </source>
</evidence>
<accession>A0A8J2P5N8</accession>